<protein>
    <submittedName>
        <fullName evidence="7">Double-strand-break repair protein rad21</fullName>
    </submittedName>
</protein>
<accession>A0AA38S0X4</accession>
<evidence type="ECO:0000256" key="1">
    <source>
        <dbReference type="ARBA" id="ARBA00004123"/>
    </source>
</evidence>
<dbReference type="Pfam" id="PF04824">
    <property type="entry name" value="Rad21_Rec8"/>
    <property type="match status" value="1"/>
</dbReference>
<feature type="domain" description="Rad21/Rec8-like protein N-terminal" evidence="6">
    <location>
        <begin position="1"/>
        <end position="103"/>
    </location>
</feature>
<dbReference type="AlphaFoldDB" id="A0AA38S0X4"/>
<dbReference type="FunFam" id="1.10.10.580:FF:000004">
    <property type="entry name" value="Double-strand-break repair protein rad21"/>
    <property type="match status" value="1"/>
</dbReference>
<dbReference type="Proteomes" id="UP001174691">
    <property type="component" value="Unassembled WGS sequence"/>
</dbReference>
<dbReference type="GO" id="GO:0003682">
    <property type="term" value="F:chromatin binding"/>
    <property type="evidence" value="ECO:0007669"/>
    <property type="project" value="TreeGrafter"/>
</dbReference>
<dbReference type="GO" id="GO:0007064">
    <property type="term" value="P:mitotic sister chromatid cohesion"/>
    <property type="evidence" value="ECO:0007669"/>
    <property type="project" value="TreeGrafter"/>
</dbReference>
<dbReference type="InterPro" id="IPR006910">
    <property type="entry name" value="Rad21_Rec8_N"/>
</dbReference>
<dbReference type="InterPro" id="IPR006909">
    <property type="entry name" value="Rad21/Rec8_C_eu"/>
</dbReference>
<sequence>MFWSGTLLNATGPLAKAWLSANMERKLSKTHILQHNLQDSVDAIITPNQAPMALRLSGQLLLGVVRIYGRKARYLLDDCNEALVKIKMAFRSSGNHDIPANLHVQNKEALMLPDRITPYDNLDLLPPPDASWLSSQIEDVTATPSGRKGRASNRDINLQEDFNNSQFLNDDLLGKDDELALGNMDDLDLDLDFGMDLDEAPRVANTTIEMGRDAPAARPVEEDMFSELDMAGPSKGRAEREPSLGLDLDFGDGVRIHDEDGDIPMADDDFNFDIGEPSVNPAAAAGPVPDPRARISESPLSDVDDEFAREVELEYSRHLNQDMYEPGQEDSTATVVAPQRRKKTKLLQPDEQTMLSSAHIKDQQSRRDNILKPQSFLSRDPYVLGLLGMQKSGAFINDVIREGRSTAWAPELRGLLSIAAIRPQEAGADRKRKRDSGIADMDSDEEQGRRSSKSPRLDIPDDDTVLAGGAAAAANLGNNSLAEDGTILDIPAAHDDDHMFNMDDDDDDHMHRPVSRDGGEQANFDETTAPLVHPADSGPVSVATKHAVHILRDLFGPEAEHSADKRKKTSVVFQQLLPEHRTTKADATKMFFECLVLATKDAIKVEQPEGTLGGPIRVRGKRGLWGDWAEREAGGEIASQEQGGNGEGPSSRNEPESAVQSSNAVAVEA</sequence>
<evidence type="ECO:0000256" key="2">
    <source>
        <dbReference type="ARBA" id="ARBA00009870"/>
    </source>
</evidence>
<dbReference type="InterPro" id="IPR039781">
    <property type="entry name" value="Rad21/Rec8-like"/>
</dbReference>
<evidence type="ECO:0000256" key="4">
    <source>
        <dbReference type="SAM" id="MobiDB-lite"/>
    </source>
</evidence>
<evidence type="ECO:0000259" key="5">
    <source>
        <dbReference type="Pfam" id="PF04824"/>
    </source>
</evidence>
<keyword evidence="8" id="KW-1185">Reference proteome</keyword>
<feature type="region of interest" description="Disordered" evidence="4">
    <location>
        <begin position="629"/>
        <end position="669"/>
    </location>
</feature>
<gene>
    <name evidence="7" type="ORF">NKR19_g1280</name>
</gene>
<comment type="subcellular location">
    <subcellularLocation>
        <location evidence="1">Nucleus</location>
    </subcellularLocation>
</comment>
<dbReference type="InterPro" id="IPR036390">
    <property type="entry name" value="WH_DNA-bd_sf"/>
</dbReference>
<dbReference type="GO" id="GO:0005634">
    <property type="term" value="C:nucleus"/>
    <property type="evidence" value="ECO:0007669"/>
    <property type="project" value="UniProtKB-SubCell"/>
</dbReference>
<dbReference type="GO" id="GO:1990414">
    <property type="term" value="P:replication-born double-strand break repair via sister chromatid exchange"/>
    <property type="evidence" value="ECO:0007669"/>
    <property type="project" value="TreeGrafter"/>
</dbReference>
<dbReference type="SUPFAM" id="SSF46785">
    <property type="entry name" value="Winged helix' DNA-binding domain"/>
    <property type="match status" value="1"/>
</dbReference>
<dbReference type="EMBL" id="JANBVN010000011">
    <property type="protein sequence ID" value="KAJ9164562.1"/>
    <property type="molecule type" value="Genomic_DNA"/>
</dbReference>
<name>A0AA38S0X4_9PEZI</name>
<feature type="domain" description="Rad21/Rec8-like protein C-terminal eukaryotic" evidence="5">
    <location>
        <begin position="571"/>
        <end position="608"/>
    </location>
</feature>
<dbReference type="Gene3D" id="1.10.10.580">
    <property type="entry name" value="Structural maintenance of chromosome 1. Chain E"/>
    <property type="match status" value="1"/>
</dbReference>
<feature type="compositionally biased region" description="Polar residues" evidence="4">
    <location>
        <begin position="648"/>
        <end position="669"/>
    </location>
</feature>
<comment type="similarity">
    <text evidence="2">Belongs to the rad21 family.</text>
</comment>
<comment type="caution">
    <text evidence="7">The sequence shown here is derived from an EMBL/GenBank/DDBJ whole genome shotgun (WGS) entry which is preliminary data.</text>
</comment>
<reference evidence="7" key="1">
    <citation type="submission" date="2022-07" db="EMBL/GenBank/DDBJ databases">
        <title>Fungi with potential for degradation of polypropylene.</title>
        <authorList>
            <person name="Gostincar C."/>
        </authorList>
    </citation>
    <scope>NUCLEOTIDE SEQUENCE</scope>
    <source>
        <strain evidence="7">EXF-13287</strain>
    </source>
</reference>
<dbReference type="GO" id="GO:0030892">
    <property type="term" value="C:mitotic cohesin complex"/>
    <property type="evidence" value="ECO:0007669"/>
    <property type="project" value="TreeGrafter"/>
</dbReference>
<dbReference type="PANTHER" id="PTHR12585:SF69">
    <property type="entry name" value="FI11703P"/>
    <property type="match status" value="1"/>
</dbReference>
<evidence type="ECO:0000313" key="7">
    <source>
        <dbReference type="EMBL" id="KAJ9164562.1"/>
    </source>
</evidence>
<organism evidence="7 8">
    <name type="scientific">Coniochaeta hoffmannii</name>
    <dbReference type="NCBI Taxonomy" id="91930"/>
    <lineage>
        <taxon>Eukaryota</taxon>
        <taxon>Fungi</taxon>
        <taxon>Dikarya</taxon>
        <taxon>Ascomycota</taxon>
        <taxon>Pezizomycotina</taxon>
        <taxon>Sordariomycetes</taxon>
        <taxon>Sordariomycetidae</taxon>
        <taxon>Coniochaetales</taxon>
        <taxon>Coniochaetaceae</taxon>
        <taxon>Coniochaeta</taxon>
    </lineage>
</organism>
<dbReference type="PANTHER" id="PTHR12585">
    <property type="entry name" value="SCC1 / RAD21 FAMILY MEMBER"/>
    <property type="match status" value="1"/>
</dbReference>
<evidence type="ECO:0000259" key="6">
    <source>
        <dbReference type="Pfam" id="PF04825"/>
    </source>
</evidence>
<keyword evidence="3" id="KW-0539">Nucleus</keyword>
<dbReference type="Pfam" id="PF04825">
    <property type="entry name" value="Rad21_Rec8_N"/>
    <property type="match status" value="1"/>
</dbReference>
<proteinExistence type="inferred from homology"/>
<evidence type="ECO:0000256" key="3">
    <source>
        <dbReference type="ARBA" id="ARBA00023242"/>
    </source>
</evidence>
<feature type="region of interest" description="Disordered" evidence="4">
    <location>
        <begin position="425"/>
        <end position="463"/>
    </location>
</feature>
<dbReference type="InterPro" id="IPR023093">
    <property type="entry name" value="ScpA-like_C"/>
</dbReference>
<evidence type="ECO:0000313" key="8">
    <source>
        <dbReference type="Proteomes" id="UP001174691"/>
    </source>
</evidence>